<evidence type="ECO:0000256" key="2">
    <source>
        <dbReference type="SAM" id="MobiDB-lite"/>
    </source>
</evidence>
<dbReference type="Gene3D" id="3.30.160.60">
    <property type="entry name" value="Classic Zinc Finger"/>
    <property type="match status" value="1"/>
</dbReference>
<feature type="domain" description="C2H2-type" evidence="3">
    <location>
        <begin position="302"/>
        <end position="323"/>
    </location>
</feature>
<organism evidence="4 5">
    <name type="scientific">Dimorphilus gyrociliatus</name>
    <dbReference type="NCBI Taxonomy" id="2664684"/>
    <lineage>
        <taxon>Eukaryota</taxon>
        <taxon>Metazoa</taxon>
        <taxon>Spiralia</taxon>
        <taxon>Lophotrochozoa</taxon>
        <taxon>Annelida</taxon>
        <taxon>Polychaeta</taxon>
        <taxon>Polychaeta incertae sedis</taxon>
        <taxon>Dinophilidae</taxon>
        <taxon>Dimorphilus</taxon>
    </lineage>
</organism>
<dbReference type="OrthoDB" id="5860767at2759"/>
<name>A0A7I8VA83_9ANNE</name>
<dbReference type="InterPro" id="IPR013087">
    <property type="entry name" value="Znf_C2H2_type"/>
</dbReference>
<evidence type="ECO:0000259" key="3">
    <source>
        <dbReference type="PROSITE" id="PS00028"/>
    </source>
</evidence>
<dbReference type="AlphaFoldDB" id="A0A7I8VA83"/>
<feature type="compositionally biased region" description="Basic and acidic residues" evidence="2">
    <location>
        <begin position="329"/>
        <end position="349"/>
    </location>
</feature>
<evidence type="ECO:0000313" key="5">
    <source>
        <dbReference type="Proteomes" id="UP000549394"/>
    </source>
</evidence>
<dbReference type="EMBL" id="CAJFCJ010000003">
    <property type="protein sequence ID" value="CAD5113170.1"/>
    <property type="molecule type" value="Genomic_DNA"/>
</dbReference>
<gene>
    <name evidence="4" type="ORF">DGYR_LOCUS2205</name>
</gene>
<feature type="coiled-coil region" evidence="1">
    <location>
        <begin position="28"/>
        <end position="154"/>
    </location>
</feature>
<keyword evidence="1" id="KW-0175">Coiled coil</keyword>
<feature type="region of interest" description="Disordered" evidence="2">
    <location>
        <begin position="329"/>
        <end position="357"/>
    </location>
</feature>
<evidence type="ECO:0000313" key="4">
    <source>
        <dbReference type="EMBL" id="CAD5113170.1"/>
    </source>
</evidence>
<dbReference type="Proteomes" id="UP000549394">
    <property type="component" value="Unassembled WGS sequence"/>
</dbReference>
<dbReference type="PROSITE" id="PS00028">
    <property type="entry name" value="ZINC_FINGER_C2H2_1"/>
    <property type="match status" value="1"/>
</dbReference>
<evidence type="ECO:0000256" key="1">
    <source>
        <dbReference type="SAM" id="Coils"/>
    </source>
</evidence>
<proteinExistence type="predicted"/>
<sequence>MSNSPDKNIDDIFQRDFEKAVLRYGNRFIEIRDDNERLRQKKKCLKSEVKSLKSQIISLQEKLENNDYIMENEILKEKNSMLKSELKALKKKYASLEEQSSDNQDNEAAMKELYEKAKERKELLRNEEKKCKLLEEFHAKLEKQIEELQDENHRLWIYVNDHKEPKENLKKLSNGKKASSVKKDNDTHNFCNFCQVLCESDEKFQHHVQQHLDKLKPIISSNFAFYAKGDNNETLIMCEVCQHSSTTSAGILKHIRNSHLNNVQIPNVCPICLLEFQSSRPSSNAQSLIRHIKTYHGRMEKCDHCKDTFINEFLRDRHIFDKHRNEISNKRKADSSMVDNDAKRSRIESPHQSFAESTTVEDVVFFEESQ</sequence>
<comment type="caution">
    <text evidence="4">The sequence shown here is derived from an EMBL/GenBank/DDBJ whole genome shotgun (WGS) entry which is preliminary data.</text>
</comment>
<reference evidence="4 5" key="1">
    <citation type="submission" date="2020-08" db="EMBL/GenBank/DDBJ databases">
        <authorList>
            <person name="Hejnol A."/>
        </authorList>
    </citation>
    <scope>NUCLEOTIDE SEQUENCE [LARGE SCALE GENOMIC DNA]</scope>
</reference>
<accession>A0A7I8VA83</accession>
<keyword evidence="5" id="KW-1185">Reference proteome</keyword>
<protein>
    <submittedName>
        <fullName evidence="4">DgyrCDS2359</fullName>
    </submittedName>
</protein>
<dbReference type="SMART" id="SM00355">
    <property type="entry name" value="ZnF_C2H2"/>
    <property type="match status" value="4"/>
</dbReference>